<evidence type="ECO:0000256" key="1">
    <source>
        <dbReference type="SAM" id="Coils"/>
    </source>
</evidence>
<feature type="compositionally biased region" description="Acidic residues" evidence="2">
    <location>
        <begin position="1"/>
        <end position="11"/>
    </location>
</feature>
<dbReference type="RefSeq" id="WP_256605398.1">
    <property type="nucleotide sequence ID" value="NZ_JANIBL010000003.1"/>
</dbReference>
<evidence type="ECO:0000256" key="2">
    <source>
        <dbReference type="SAM" id="MobiDB-lite"/>
    </source>
</evidence>
<feature type="coiled-coil region" evidence="1">
    <location>
        <begin position="173"/>
        <end position="218"/>
    </location>
</feature>
<name>A0ABT1TMY4_9GAMM</name>
<protein>
    <recommendedName>
        <fullName evidence="5">DUF3102 domain-containing protein</fullName>
    </recommendedName>
</protein>
<evidence type="ECO:0000313" key="4">
    <source>
        <dbReference type="Proteomes" id="UP001524570"/>
    </source>
</evidence>
<feature type="compositionally biased region" description="Polar residues" evidence="2">
    <location>
        <begin position="17"/>
        <end position="28"/>
    </location>
</feature>
<dbReference type="Proteomes" id="UP001524570">
    <property type="component" value="Unassembled WGS sequence"/>
</dbReference>
<feature type="compositionally biased region" description="Basic and acidic residues" evidence="2">
    <location>
        <begin position="332"/>
        <end position="343"/>
    </location>
</feature>
<accession>A0ABT1TMY4</accession>
<evidence type="ECO:0008006" key="5">
    <source>
        <dbReference type="Google" id="ProtNLM"/>
    </source>
</evidence>
<dbReference type="EMBL" id="JANIBL010000003">
    <property type="protein sequence ID" value="MCQ8116121.1"/>
    <property type="molecule type" value="Genomic_DNA"/>
</dbReference>
<reference evidence="3 4" key="1">
    <citation type="submission" date="2022-07" db="EMBL/GenBank/DDBJ databases">
        <title>Methylomonas rivi sp. nov., Methylomonas rosea sp. nov., Methylomonas aureus sp. nov. and Methylomonas subterranea sp. nov., four novel methanotrophs isolated from a freshwater creek and the deep terrestrial subsurface.</title>
        <authorList>
            <person name="Abin C."/>
            <person name="Sankaranarayanan K."/>
            <person name="Garner C."/>
            <person name="Sindelar R."/>
            <person name="Kotary K."/>
            <person name="Garner R."/>
            <person name="Barclay S."/>
            <person name="Lawson P."/>
            <person name="Krumholz L."/>
        </authorList>
    </citation>
    <scope>NUCLEOTIDE SEQUENCE [LARGE SCALE GENOMIC DNA]</scope>
    <source>
        <strain evidence="3 4">WSC-7</strain>
    </source>
</reference>
<comment type="caution">
    <text evidence="3">The sequence shown here is derived from an EMBL/GenBank/DDBJ whole genome shotgun (WGS) entry which is preliminary data.</text>
</comment>
<evidence type="ECO:0000313" key="3">
    <source>
        <dbReference type="EMBL" id="MCQ8116121.1"/>
    </source>
</evidence>
<keyword evidence="4" id="KW-1185">Reference proteome</keyword>
<sequence length="354" mass="40491">MSEIDFELDIPEEPKQPSGQSLIPSTDTAGDERELAQARMFEWIGQRKFSAALQKLLTVSDLVELQKLKESKAYKGLKVVIDGKIRDVSTFGQVCDSIGVSERHVSEQLLNLKTFGPEFVEYSDKYLGFRDVRALRKLPDDEREALIEVAKAGDKDQLLDLAESLIVKHASEKEAFKQQMAAKDERLSDMENAESRTVKILKADLEAEKARNELLTKNDHRVYNFDLQTHLVREECLAHQAEAELAFNSLRQLFEDCVNDDNKTERDLRIEQVWVTIHVAAARAADALAFLRGFGLEGMPQSITPQHWMTDDEALRWLDDYERVEHKHIKAKIDRHDQREAAKPKGPGRPRKDK</sequence>
<organism evidence="3 4">
    <name type="scientific">Methylomonas rosea</name>
    <dbReference type="NCBI Taxonomy" id="2952227"/>
    <lineage>
        <taxon>Bacteria</taxon>
        <taxon>Pseudomonadati</taxon>
        <taxon>Pseudomonadota</taxon>
        <taxon>Gammaproteobacteria</taxon>
        <taxon>Methylococcales</taxon>
        <taxon>Methylococcaceae</taxon>
        <taxon>Methylomonas</taxon>
    </lineage>
</organism>
<keyword evidence="1" id="KW-0175">Coiled coil</keyword>
<feature type="region of interest" description="Disordered" evidence="2">
    <location>
        <begin position="1"/>
        <end position="29"/>
    </location>
</feature>
<proteinExistence type="predicted"/>
<feature type="region of interest" description="Disordered" evidence="2">
    <location>
        <begin position="332"/>
        <end position="354"/>
    </location>
</feature>
<gene>
    <name evidence="3" type="ORF">NP589_01710</name>
</gene>